<evidence type="ECO:0000256" key="3">
    <source>
        <dbReference type="ARBA" id="ARBA00023002"/>
    </source>
</evidence>
<reference evidence="4 5" key="1">
    <citation type="submission" date="2019-10" db="EMBL/GenBank/DDBJ databases">
        <title>Georgenia wutianyii sp. nov. and Georgenia yuyongxinii sp. nov. isolated from plateau pika (Ochotona curzoniae) in the Qinghai-Tibet plateau of China.</title>
        <authorList>
            <person name="Tian Z."/>
        </authorList>
    </citation>
    <scope>NUCLEOTIDE SEQUENCE [LARGE SCALE GENOMIC DNA]</scope>
    <source>
        <strain evidence="4 5">JCM 19765</strain>
    </source>
</reference>
<dbReference type="Pfam" id="PF03060">
    <property type="entry name" value="NMO"/>
    <property type="match status" value="1"/>
</dbReference>
<keyword evidence="5" id="KW-1185">Reference proteome</keyword>
<accession>A0A6N7EEG7</accession>
<keyword evidence="3" id="KW-0560">Oxidoreductase</keyword>
<dbReference type="PANTHER" id="PTHR32332:SF38">
    <property type="entry name" value="MONOOXYGENASE RV1533-RELATED"/>
    <property type="match status" value="1"/>
</dbReference>
<gene>
    <name evidence="4" type="ORF">GB881_01530</name>
</gene>
<dbReference type="Gene3D" id="3.20.20.70">
    <property type="entry name" value="Aldolase class I"/>
    <property type="match status" value="1"/>
</dbReference>
<evidence type="ECO:0000256" key="1">
    <source>
        <dbReference type="ARBA" id="ARBA00022630"/>
    </source>
</evidence>
<evidence type="ECO:0000256" key="2">
    <source>
        <dbReference type="ARBA" id="ARBA00022643"/>
    </source>
</evidence>
<dbReference type="InterPro" id="IPR013785">
    <property type="entry name" value="Aldolase_TIM"/>
</dbReference>
<protein>
    <submittedName>
        <fullName evidence="4">Nitronate monooxygenase</fullName>
    </submittedName>
</protein>
<sequence>MRTAFTDLVGVDHPLAGFNRSPAVVVEVSRAGGLGVLGATMYTPEELDAQLGWIEEQLQGRPYGVDLLVPAAVTHTATEELVAGLREQIPREHWRFVEGLMTKYGIPPLSEGDVLDRTGRIDASLETNTDERLVTGLLDVTFSHRPALVASALGTPPPAMLERARAHGVPVAALVGKRSHAERQLAAGVDLLVAQGTEGGGHTGSVATMVLTPEVAEIAGPVPVLAAGGIATGRQLAAALALGAAGGWAGSVWLSSVEDLASDAIKSKLLAAGSSDTVISTTRTGKAARQLRSAWIDEWDAPGAPATLPLPLQPMLVREAWERIDVAAGRGDPAAQELESFFVGQVVGSFRQLRPTAEIVRDIVEGCELRLRELTTLVAPGQPVPGRADP</sequence>
<dbReference type="CDD" id="cd04730">
    <property type="entry name" value="NPD_like"/>
    <property type="match status" value="1"/>
</dbReference>
<comment type="caution">
    <text evidence="4">The sequence shown here is derived from an EMBL/GenBank/DDBJ whole genome shotgun (WGS) entry which is preliminary data.</text>
</comment>
<dbReference type="Proteomes" id="UP000437709">
    <property type="component" value="Unassembled WGS sequence"/>
</dbReference>
<dbReference type="PANTHER" id="PTHR32332">
    <property type="entry name" value="2-NITROPROPANE DIOXYGENASE"/>
    <property type="match status" value="1"/>
</dbReference>
<keyword evidence="1" id="KW-0285">Flavoprotein</keyword>
<name>A0A6N7EEG7_9MICO</name>
<keyword evidence="4" id="KW-0503">Monooxygenase</keyword>
<dbReference type="SUPFAM" id="SSF51412">
    <property type="entry name" value="Inosine monophosphate dehydrogenase (IMPDH)"/>
    <property type="match status" value="1"/>
</dbReference>
<organism evidence="4 5">
    <name type="scientific">Georgenia subflava</name>
    <dbReference type="NCBI Taxonomy" id="1622177"/>
    <lineage>
        <taxon>Bacteria</taxon>
        <taxon>Bacillati</taxon>
        <taxon>Actinomycetota</taxon>
        <taxon>Actinomycetes</taxon>
        <taxon>Micrococcales</taxon>
        <taxon>Bogoriellaceae</taxon>
        <taxon>Georgenia</taxon>
    </lineage>
</organism>
<dbReference type="OrthoDB" id="9778912at2"/>
<proteinExistence type="predicted"/>
<evidence type="ECO:0000313" key="5">
    <source>
        <dbReference type="Proteomes" id="UP000437709"/>
    </source>
</evidence>
<keyword evidence="2" id="KW-0288">FMN</keyword>
<dbReference type="EMBL" id="WHPC01000003">
    <property type="protein sequence ID" value="MPV35741.1"/>
    <property type="molecule type" value="Genomic_DNA"/>
</dbReference>
<dbReference type="InterPro" id="IPR004136">
    <property type="entry name" value="NMO"/>
</dbReference>
<dbReference type="AlphaFoldDB" id="A0A6N7EEG7"/>
<dbReference type="GO" id="GO:0018580">
    <property type="term" value="F:nitronate monooxygenase activity"/>
    <property type="evidence" value="ECO:0007669"/>
    <property type="project" value="InterPro"/>
</dbReference>
<evidence type="ECO:0000313" key="4">
    <source>
        <dbReference type="EMBL" id="MPV35741.1"/>
    </source>
</evidence>
<dbReference type="RefSeq" id="WP_152195177.1">
    <property type="nucleotide sequence ID" value="NZ_VUKD01000003.1"/>
</dbReference>